<organism evidence="1 2">
    <name type="scientific">Phytophthora lilii</name>
    <dbReference type="NCBI Taxonomy" id="2077276"/>
    <lineage>
        <taxon>Eukaryota</taxon>
        <taxon>Sar</taxon>
        <taxon>Stramenopiles</taxon>
        <taxon>Oomycota</taxon>
        <taxon>Peronosporomycetes</taxon>
        <taxon>Peronosporales</taxon>
        <taxon>Peronosporaceae</taxon>
        <taxon>Phytophthora</taxon>
    </lineage>
</organism>
<reference evidence="1" key="1">
    <citation type="submission" date="2023-04" db="EMBL/GenBank/DDBJ databases">
        <title>Phytophthora lilii NBRC 32176.</title>
        <authorList>
            <person name="Ichikawa N."/>
            <person name="Sato H."/>
            <person name="Tonouchi N."/>
        </authorList>
    </citation>
    <scope>NUCLEOTIDE SEQUENCE</scope>
    <source>
        <strain evidence="1">NBRC 32176</strain>
    </source>
</reference>
<name>A0A9W6TQT4_9STRA</name>
<dbReference type="AlphaFoldDB" id="A0A9W6TQT4"/>
<dbReference type="Proteomes" id="UP001165083">
    <property type="component" value="Unassembled WGS sequence"/>
</dbReference>
<comment type="caution">
    <text evidence="1">The sequence shown here is derived from an EMBL/GenBank/DDBJ whole genome shotgun (WGS) entry which is preliminary data.</text>
</comment>
<evidence type="ECO:0000313" key="1">
    <source>
        <dbReference type="EMBL" id="GMF17880.1"/>
    </source>
</evidence>
<proteinExistence type="predicted"/>
<dbReference type="EMBL" id="BSXW01000298">
    <property type="protein sequence ID" value="GMF17880.1"/>
    <property type="molecule type" value="Genomic_DNA"/>
</dbReference>
<sequence>MRITAEELGLEPALYTHEGSELMSQLRDELAMLPERQDLSPHCDIEKADVGVPGVSTPDGERRLRSILKYHRSFFFWEMEMPHPHARGVICDLDVGDARPVAQHPRSIAPHLAIKVYELLKKLLEQD</sequence>
<accession>A0A9W6TQT4</accession>
<gene>
    <name evidence="1" type="ORF">Plil01_000660600</name>
</gene>
<dbReference type="OrthoDB" id="125412at2759"/>
<protein>
    <submittedName>
        <fullName evidence="1">Unnamed protein product</fullName>
    </submittedName>
</protein>
<keyword evidence="2" id="KW-1185">Reference proteome</keyword>
<evidence type="ECO:0000313" key="2">
    <source>
        <dbReference type="Proteomes" id="UP001165083"/>
    </source>
</evidence>